<dbReference type="AlphaFoldDB" id="A0A8H6Z2Z7"/>
<dbReference type="Proteomes" id="UP000623467">
    <property type="component" value="Unassembled WGS sequence"/>
</dbReference>
<dbReference type="OrthoDB" id="3060398at2759"/>
<proteinExistence type="predicted"/>
<dbReference type="EMBL" id="JACAZH010000004">
    <property type="protein sequence ID" value="KAF7370019.1"/>
    <property type="molecule type" value="Genomic_DNA"/>
</dbReference>
<protein>
    <submittedName>
        <fullName evidence="1">Uncharacterized protein</fullName>
    </submittedName>
</protein>
<evidence type="ECO:0000313" key="1">
    <source>
        <dbReference type="EMBL" id="KAF7370019.1"/>
    </source>
</evidence>
<accession>A0A8H6Z2Z7</accession>
<reference evidence="1" key="1">
    <citation type="submission" date="2020-05" db="EMBL/GenBank/DDBJ databases">
        <title>Mycena genomes resolve the evolution of fungal bioluminescence.</title>
        <authorList>
            <person name="Tsai I.J."/>
        </authorList>
    </citation>
    <scope>NUCLEOTIDE SEQUENCE</scope>
    <source>
        <strain evidence="1">160909Yilan</strain>
    </source>
</reference>
<gene>
    <name evidence="1" type="ORF">MSAN_00631900</name>
</gene>
<comment type="caution">
    <text evidence="1">The sequence shown here is derived from an EMBL/GenBank/DDBJ whole genome shotgun (WGS) entry which is preliminary data.</text>
</comment>
<organism evidence="1 2">
    <name type="scientific">Mycena sanguinolenta</name>
    <dbReference type="NCBI Taxonomy" id="230812"/>
    <lineage>
        <taxon>Eukaryota</taxon>
        <taxon>Fungi</taxon>
        <taxon>Dikarya</taxon>
        <taxon>Basidiomycota</taxon>
        <taxon>Agaricomycotina</taxon>
        <taxon>Agaricomycetes</taxon>
        <taxon>Agaricomycetidae</taxon>
        <taxon>Agaricales</taxon>
        <taxon>Marasmiineae</taxon>
        <taxon>Mycenaceae</taxon>
        <taxon>Mycena</taxon>
    </lineage>
</organism>
<evidence type="ECO:0000313" key="2">
    <source>
        <dbReference type="Proteomes" id="UP000623467"/>
    </source>
</evidence>
<sequence length="206" mass="23282">MDSVPTSQSFQDGTDESFNLACPKNTITGFGQPVDTLYDDDWDQLLSVPSSQPFEDGEDIYMTSTPCTLNPPRILTNIEPSNSLKGSLFAGWAGDESGRMEMSAEMRARRARLVRRAPPVKPDSKPILASNTPRRFNLVRRVTKGPSQKFLKALELEKKQDNARHAARRISRKIQVLTKATARLHREHRRLRAFMAAHKENMFGIE</sequence>
<keyword evidence="2" id="KW-1185">Reference proteome</keyword>
<name>A0A8H6Z2Z7_9AGAR</name>